<sequence>MNDGKSIAGLDLTGLRRSFHAHAETAFTELWTSVAIAAELRRLGWRVRTGREAADLSRVPALPGPDELARAAERARAWGADDDGLRAVRDGHTAVVADLDGGAPGPTTAVRVDIDALPLAESGDPSHAPAREGFASRSAEVMHACGHDGHIAVGLELARRLAGRGFPGRVRLLFQPAEEGGRGARAMLAAGAAEGVDRLYALHLGLGLPVGEVAAGTSGFFANAKLLAAFTGRPSHAAHSPEEGRNALLAAAQAALGLHALPRFAAADTRVNVGVLRAGTAPNIVAADAELRMELRATDGEVCDELERRARAVLDAAGAAHEVGVRVEQIGAATTARCDPAAVRAIAAAARDVPAVTRVLDDHRFGASDDATFLMRAVQDAGGEATYLVVGASSPAPHHSPGFDIDETCLAIAADVLERAVR</sequence>
<dbReference type="InterPro" id="IPR017439">
    <property type="entry name" value="Amidohydrolase"/>
</dbReference>
<dbReference type="Gene3D" id="3.40.630.10">
    <property type="entry name" value="Zn peptidases"/>
    <property type="match status" value="2"/>
</dbReference>
<comment type="caution">
    <text evidence="2">The sequence shown here is derived from an EMBL/GenBank/DDBJ whole genome shotgun (WGS) entry which is preliminary data.</text>
</comment>
<feature type="domain" description="Peptidase M20 dimerisation" evidence="1">
    <location>
        <begin position="230"/>
        <end position="319"/>
    </location>
</feature>
<dbReference type="InterPro" id="IPR052030">
    <property type="entry name" value="Peptidase_M20/M20A_hydrolases"/>
</dbReference>
<proteinExistence type="predicted"/>
<dbReference type="NCBIfam" id="TIGR01891">
    <property type="entry name" value="amidohydrolases"/>
    <property type="match status" value="1"/>
</dbReference>
<dbReference type="Pfam" id="PF01546">
    <property type="entry name" value="Peptidase_M20"/>
    <property type="match status" value="1"/>
</dbReference>
<dbReference type="SUPFAM" id="SSF55031">
    <property type="entry name" value="Bacterial exopeptidase dimerisation domain"/>
    <property type="match status" value="1"/>
</dbReference>
<dbReference type="InterPro" id="IPR036264">
    <property type="entry name" value="Bact_exopeptidase_dim_dom"/>
</dbReference>
<accession>A0ABW1AF86</accession>
<organism evidence="2 3">
    <name type="scientific">Actinomadura rugatobispora</name>
    <dbReference type="NCBI Taxonomy" id="1994"/>
    <lineage>
        <taxon>Bacteria</taxon>
        <taxon>Bacillati</taxon>
        <taxon>Actinomycetota</taxon>
        <taxon>Actinomycetes</taxon>
        <taxon>Streptosporangiales</taxon>
        <taxon>Thermomonosporaceae</taxon>
        <taxon>Actinomadura</taxon>
    </lineage>
</organism>
<gene>
    <name evidence="2" type="ORF">ACFPZN_46980</name>
</gene>
<dbReference type="PIRSF" id="PIRSF005962">
    <property type="entry name" value="Pept_M20D_amidohydro"/>
    <property type="match status" value="1"/>
</dbReference>
<dbReference type="InterPro" id="IPR011650">
    <property type="entry name" value="Peptidase_M20_dimer"/>
</dbReference>
<evidence type="ECO:0000313" key="3">
    <source>
        <dbReference type="Proteomes" id="UP001596074"/>
    </source>
</evidence>
<dbReference type="RefSeq" id="WP_378289994.1">
    <property type="nucleotide sequence ID" value="NZ_JBHSON010000106.1"/>
</dbReference>
<evidence type="ECO:0000259" key="1">
    <source>
        <dbReference type="Pfam" id="PF07687"/>
    </source>
</evidence>
<name>A0ABW1AF86_9ACTN</name>
<reference evidence="3" key="1">
    <citation type="journal article" date="2019" name="Int. J. Syst. Evol. Microbiol.">
        <title>The Global Catalogue of Microorganisms (GCM) 10K type strain sequencing project: providing services to taxonomists for standard genome sequencing and annotation.</title>
        <authorList>
            <consortium name="The Broad Institute Genomics Platform"/>
            <consortium name="The Broad Institute Genome Sequencing Center for Infectious Disease"/>
            <person name="Wu L."/>
            <person name="Ma J."/>
        </authorList>
    </citation>
    <scope>NUCLEOTIDE SEQUENCE [LARGE SCALE GENOMIC DNA]</scope>
    <source>
        <strain evidence="3">KCTC 42087</strain>
    </source>
</reference>
<dbReference type="InterPro" id="IPR002933">
    <property type="entry name" value="Peptidase_M20"/>
</dbReference>
<dbReference type="Proteomes" id="UP001596074">
    <property type="component" value="Unassembled WGS sequence"/>
</dbReference>
<keyword evidence="3" id="KW-1185">Reference proteome</keyword>
<dbReference type="PANTHER" id="PTHR30575:SF3">
    <property type="entry name" value="PEPTIDASE M20 DIMERISATION DOMAIN-CONTAINING PROTEIN"/>
    <property type="match status" value="1"/>
</dbReference>
<evidence type="ECO:0000313" key="2">
    <source>
        <dbReference type="EMBL" id="MFC5753208.1"/>
    </source>
</evidence>
<dbReference type="SUPFAM" id="SSF53187">
    <property type="entry name" value="Zn-dependent exopeptidases"/>
    <property type="match status" value="1"/>
</dbReference>
<protein>
    <submittedName>
        <fullName evidence="2">Amidohydrolase</fullName>
    </submittedName>
</protein>
<dbReference type="EMBL" id="JBHSON010000106">
    <property type="protein sequence ID" value="MFC5753208.1"/>
    <property type="molecule type" value="Genomic_DNA"/>
</dbReference>
<dbReference type="PANTHER" id="PTHR30575">
    <property type="entry name" value="PEPTIDASE M20"/>
    <property type="match status" value="1"/>
</dbReference>
<dbReference type="Pfam" id="PF07687">
    <property type="entry name" value="M20_dimer"/>
    <property type="match status" value="1"/>
</dbReference>